<dbReference type="EMBL" id="CP120997">
    <property type="protein sequence ID" value="WLQ35679.1"/>
    <property type="molecule type" value="Genomic_DNA"/>
</dbReference>
<evidence type="ECO:0000256" key="1">
    <source>
        <dbReference type="SAM" id="SignalP"/>
    </source>
</evidence>
<accession>A0ABY9HMN8</accession>
<protein>
    <recommendedName>
        <fullName evidence="4">Lipoprotein</fullName>
    </recommendedName>
</protein>
<dbReference type="RefSeq" id="WP_306056528.1">
    <property type="nucleotide sequence ID" value="NZ_CP120997.1"/>
</dbReference>
<dbReference type="InterPro" id="IPR029046">
    <property type="entry name" value="LolA/LolB/LppX"/>
</dbReference>
<reference evidence="2 3" key="1">
    <citation type="submission" date="2023-03" db="EMBL/GenBank/DDBJ databases">
        <title>Isolation and description of six Streptomyces strains from soil environments, able to metabolize different microbial glucans.</title>
        <authorList>
            <person name="Widen T."/>
            <person name="Larsbrink J."/>
        </authorList>
    </citation>
    <scope>NUCLEOTIDE SEQUENCE [LARGE SCALE GENOMIC DNA]</scope>
    <source>
        <strain evidence="2 3">Mut1</strain>
    </source>
</reference>
<evidence type="ECO:0000313" key="3">
    <source>
        <dbReference type="Proteomes" id="UP001239522"/>
    </source>
</evidence>
<dbReference type="PROSITE" id="PS51257">
    <property type="entry name" value="PROKAR_LIPOPROTEIN"/>
    <property type="match status" value="1"/>
</dbReference>
<sequence length="306" mass="31546">MLSNTVRRVGLSVAVAAALTSVAACGGSDDGGKAKGTSGSGAGSVAKANPIAALIAVQKKTGSAHSAKVEGTTSLGTAMSMKQSGVMDWSDGITGSMQITYTGGDMADSMKQLGSNGTMEARYFKDGYAADMGDAMAQQTGGKRWISYSYDDLAQIGGASGAALKDQMQNTTPDQGVKSLLASGDVKKVGQEDVRGVTTTHYSGTVDVADLTAKNSSLDADELAALKKQLADAGISTETVDIWVDGDDLLVKKTERGQMKTGELNSTVFYSDYGTKVSVERPPADQTIEFTELMKQQQGASTGATS</sequence>
<feature type="chain" id="PRO_5046762771" description="Lipoprotein" evidence="1">
    <location>
        <begin position="27"/>
        <end position="306"/>
    </location>
</feature>
<name>A0ABY9HMN8_9ACTN</name>
<evidence type="ECO:0000313" key="2">
    <source>
        <dbReference type="EMBL" id="WLQ35679.1"/>
    </source>
</evidence>
<keyword evidence="3" id="KW-1185">Reference proteome</keyword>
<dbReference type="SUPFAM" id="SSF89392">
    <property type="entry name" value="Prokaryotic lipoproteins and lipoprotein localization factors"/>
    <property type="match status" value="1"/>
</dbReference>
<proteinExistence type="predicted"/>
<dbReference type="Proteomes" id="UP001239522">
    <property type="component" value="Chromosome"/>
</dbReference>
<keyword evidence="1" id="KW-0732">Signal</keyword>
<dbReference type="Gene3D" id="2.50.20.20">
    <property type="match status" value="1"/>
</dbReference>
<organism evidence="2 3">
    <name type="scientific">Streptomyces castrisilvae</name>
    <dbReference type="NCBI Taxonomy" id="3033811"/>
    <lineage>
        <taxon>Bacteria</taxon>
        <taxon>Bacillati</taxon>
        <taxon>Actinomycetota</taxon>
        <taxon>Actinomycetes</taxon>
        <taxon>Kitasatosporales</taxon>
        <taxon>Streptomycetaceae</taxon>
        <taxon>Streptomyces</taxon>
    </lineage>
</organism>
<evidence type="ECO:0008006" key="4">
    <source>
        <dbReference type="Google" id="ProtNLM"/>
    </source>
</evidence>
<feature type="signal peptide" evidence="1">
    <location>
        <begin position="1"/>
        <end position="26"/>
    </location>
</feature>
<gene>
    <name evidence="2" type="ORF">P8A18_20660</name>
</gene>